<dbReference type="AlphaFoldDB" id="A0A1A9GNM5"/>
<dbReference type="GO" id="GO:0005576">
    <property type="term" value="C:extracellular region"/>
    <property type="evidence" value="ECO:0007669"/>
    <property type="project" value="TreeGrafter"/>
</dbReference>
<gene>
    <name evidence="3" type="ORF">I601_3503</name>
</gene>
<dbReference type="STRING" id="1300347.I601_3503"/>
<dbReference type="PATRIC" id="fig|1300347.3.peg.3513"/>
<sequence length="423" mass="45608">MTRGVKIRLLAFVVLSAVGIVYISANYLGLVDRVLGRGITVQATLPSSGGLFEGSEVTYRGVKIGKVAKMRPTREGVTLDLALVDGTELPLDSPMFVHNLSAVGEQYLDFEPADDRGPYAAAGDVLEGSAESMPVDEADLLVELDQFVSSVDGDHLRTFVSELGDLFADTGVPLQRLLDNGQRFISEAAEHTDETIRLLDTGLVVLRTQQGQQENIRSFSRDLSLLTRTLRRSDEPLREVLQGTPGTAREVQALLEDLEPTLPVLLGNAISLNQVVVSHLAGVEQLLVTYPRVISSGFTGTPPDGYGHVNLQLDYSVPPCTEGFRPPSTWRRGDQLSDGPIFPARCEAGPPYGMRGPKYSPDAREGAGSSGRALRSSYDPVTGEIAGAVDRDGNPVRFEDQGDLSVLGGDAWKWLLVGPVRGR</sequence>
<dbReference type="PANTHER" id="PTHR33371:SF16">
    <property type="entry name" value="MCE-FAMILY PROTEIN MCE3F"/>
    <property type="match status" value="1"/>
</dbReference>
<feature type="region of interest" description="Disordered" evidence="1">
    <location>
        <begin position="350"/>
        <end position="377"/>
    </location>
</feature>
<dbReference type="RefSeq" id="WP_068112509.1">
    <property type="nucleotide sequence ID" value="NZ_CP015079.1"/>
</dbReference>
<keyword evidence="4" id="KW-1185">Reference proteome</keyword>
<evidence type="ECO:0000313" key="4">
    <source>
        <dbReference type="Proteomes" id="UP000077868"/>
    </source>
</evidence>
<protein>
    <submittedName>
        <fullName evidence="3">Mce related protein</fullName>
    </submittedName>
</protein>
<dbReference type="EMBL" id="CP015079">
    <property type="protein sequence ID" value="ANH39909.1"/>
    <property type="molecule type" value="Genomic_DNA"/>
</dbReference>
<evidence type="ECO:0000259" key="2">
    <source>
        <dbReference type="Pfam" id="PF02470"/>
    </source>
</evidence>
<proteinExistence type="predicted"/>
<evidence type="ECO:0000256" key="1">
    <source>
        <dbReference type="SAM" id="MobiDB-lite"/>
    </source>
</evidence>
<organism evidence="3 4">
    <name type="scientific">Nocardioides dokdonensis FR1436</name>
    <dbReference type="NCBI Taxonomy" id="1300347"/>
    <lineage>
        <taxon>Bacteria</taxon>
        <taxon>Bacillati</taxon>
        <taxon>Actinomycetota</taxon>
        <taxon>Actinomycetes</taxon>
        <taxon>Propionibacteriales</taxon>
        <taxon>Nocardioidaceae</taxon>
        <taxon>Nocardioides</taxon>
    </lineage>
</organism>
<evidence type="ECO:0000313" key="3">
    <source>
        <dbReference type="EMBL" id="ANH39909.1"/>
    </source>
</evidence>
<accession>A0A1A9GNM5</accession>
<dbReference type="InterPro" id="IPR052336">
    <property type="entry name" value="MlaD_Phospholipid_Transporter"/>
</dbReference>
<dbReference type="Proteomes" id="UP000077868">
    <property type="component" value="Chromosome"/>
</dbReference>
<name>A0A1A9GNM5_9ACTN</name>
<dbReference type="NCBIfam" id="TIGR00996">
    <property type="entry name" value="Mtu_fam_mce"/>
    <property type="match status" value="1"/>
</dbReference>
<dbReference type="InterPro" id="IPR003399">
    <property type="entry name" value="Mce/MlaD"/>
</dbReference>
<dbReference type="KEGG" id="ndk:I601_3503"/>
<feature type="compositionally biased region" description="Low complexity" evidence="1">
    <location>
        <begin position="366"/>
        <end position="377"/>
    </location>
</feature>
<dbReference type="PANTHER" id="PTHR33371">
    <property type="entry name" value="INTERMEMBRANE PHOSPHOLIPID TRANSPORT SYSTEM BINDING PROTEIN MLAD-RELATED"/>
    <property type="match status" value="1"/>
</dbReference>
<reference evidence="3 4" key="1">
    <citation type="submission" date="2016-03" db="EMBL/GenBank/DDBJ databases">
        <title>Complete genome sequence of a soil Actinobacterium, Nocardioides dokdonensis FR1436.</title>
        <authorList>
            <person name="Kwon S.-K."/>
            <person name="Kim K."/>
            <person name="Kim J.F."/>
        </authorList>
    </citation>
    <scope>NUCLEOTIDE SEQUENCE [LARGE SCALE GENOMIC DNA]</scope>
    <source>
        <strain evidence="3 4">FR1436</strain>
    </source>
</reference>
<dbReference type="OrthoDB" id="4741753at2"/>
<feature type="domain" description="Mce/MlaD" evidence="2">
    <location>
        <begin position="38"/>
        <end position="112"/>
    </location>
</feature>
<dbReference type="Pfam" id="PF02470">
    <property type="entry name" value="MlaD"/>
    <property type="match status" value="1"/>
</dbReference>
<dbReference type="InterPro" id="IPR005693">
    <property type="entry name" value="Mce"/>
</dbReference>